<keyword evidence="1" id="KW-1133">Transmembrane helix</keyword>
<evidence type="ECO:0000313" key="3">
    <source>
        <dbReference type="EMBL" id="GLC31210.1"/>
    </source>
</evidence>
<sequence>MPDKKENRKNKWVRTGLLIGIIAFFVLVSFFRMRSEGAFEDVFHKKSGVKIERLNENQVRNLNKLCKVWGFVKYYHPKVISSSVDWDFELFRVMPKVMETKDSNEVDKILYNWINELGEVKEGSENGSKDVVMAPDIAWIKNDNYISKELSDLLVKLSKTYISERDKAYVSFGKDSIFASFKNEKPYPNMAYDDAGYKLLSLFRYWNVIEYYYPYRDGIEEDWDGVLTEFIPKFIECKDSLSYKLTAAELTTKIHDSHAYAVDKRNELRRYWGFNAAPVKFQLVEDKVVITEIAEKYAKDCKAQKGDIVLKLNDKDIFEVIREKARYKSTSNNKEIVKDLFGYLFNTSENSLTLTLERDGKEIRENIKCYSLTNMFEQAEQSHKLLEGNIGYINPGALAKGEIDKIMSEFKDTKGLIVDLRNYPSDLIMYTLGNYLMPKKVVFAKAAAANQAVPGEFDYCGDMEVGKDNPNFYKGKVILIINEYTQSQAEFTTMALRKSPNAQVIGSNSIGADGDVAVFSLPGAIETAISGIGIYNPDKSETQRVGVKPDIYVKPTIHGIKEGRDELLEKAIEIIKN</sequence>
<protein>
    <recommendedName>
        <fullName evidence="2">Tail specific protease domain-containing protein</fullName>
    </recommendedName>
</protein>
<name>A0ABQ5N845_9CLOT</name>
<dbReference type="Pfam" id="PF03572">
    <property type="entry name" value="Peptidase_S41"/>
    <property type="match status" value="1"/>
</dbReference>
<keyword evidence="4" id="KW-1185">Reference proteome</keyword>
<dbReference type="RefSeq" id="WP_264850487.1">
    <property type="nucleotide sequence ID" value="NZ_BRXR01000001.1"/>
</dbReference>
<reference evidence="3 4" key="1">
    <citation type="journal article" date="2024" name="Int. J. Syst. Evol. Microbiol.">
        <title>Clostridium omnivorum sp. nov., isolated from anoxic soil under the treatment of reductive soil disinfestation.</title>
        <authorList>
            <person name="Ueki A."/>
            <person name="Tonouchi A."/>
            <person name="Kaku N."/>
            <person name="Honma S."/>
            <person name="Ueki K."/>
        </authorList>
    </citation>
    <scope>NUCLEOTIDE SEQUENCE [LARGE SCALE GENOMIC DNA]</scope>
    <source>
        <strain evidence="3 4">E14</strain>
    </source>
</reference>
<accession>A0ABQ5N845</accession>
<evidence type="ECO:0000313" key="4">
    <source>
        <dbReference type="Proteomes" id="UP001208567"/>
    </source>
</evidence>
<dbReference type="InterPro" id="IPR029045">
    <property type="entry name" value="ClpP/crotonase-like_dom_sf"/>
</dbReference>
<dbReference type="Proteomes" id="UP001208567">
    <property type="component" value="Unassembled WGS sequence"/>
</dbReference>
<feature type="domain" description="Tail specific protease" evidence="2">
    <location>
        <begin position="349"/>
        <end position="554"/>
    </location>
</feature>
<gene>
    <name evidence="3" type="ORF">bsdE14_26200</name>
</gene>
<keyword evidence="1" id="KW-0812">Transmembrane</keyword>
<dbReference type="CDD" id="cd07562">
    <property type="entry name" value="Peptidase_S41_TRI"/>
    <property type="match status" value="1"/>
</dbReference>
<dbReference type="SMART" id="SM00245">
    <property type="entry name" value="TSPc"/>
    <property type="match status" value="1"/>
</dbReference>
<dbReference type="PANTHER" id="PTHR32060">
    <property type="entry name" value="TAIL-SPECIFIC PROTEASE"/>
    <property type="match status" value="1"/>
</dbReference>
<dbReference type="Gene3D" id="3.90.226.10">
    <property type="entry name" value="2-enoyl-CoA Hydratase, Chain A, domain 1"/>
    <property type="match status" value="1"/>
</dbReference>
<feature type="transmembrane region" description="Helical" evidence="1">
    <location>
        <begin position="12"/>
        <end position="31"/>
    </location>
</feature>
<evidence type="ECO:0000259" key="2">
    <source>
        <dbReference type="SMART" id="SM00245"/>
    </source>
</evidence>
<dbReference type="EMBL" id="BRXR01000001">
    <property type="protein sequence ID" value="GLC31210.1"/>
    <property type="molecule type" value="Genomic_DNA"/>
</dbReference>
<keyword evidence="1" id="KW-0472">Membrane</keyword>
<comment type="caution">
    <text evidence="3">The sequence shown here is derived from an EMBL/GenBank/DDBJ whole genome shotgun (WGS) entry which is preliminary data.</text>
</comment>
<dbReference type="InterPro" id="IPR005151">
    <property type="entry name" value="Tail-specific_protease"/>
</dbReference>
<proteinExistence type="predicted"/>
<dbReference type="SUPFAM" id="SSF52096">
    <property type="entry name" value="ClpP/crotonase"/>
    <property type="match status" value="1"/>
</dbReference>
<dbReference type="PANTHER" id="PTHR32060:SF30">
    <property type="entry name" value="CARBOXY-TERMINAL PROCESSING PROTEASE CTPA"/>
    <property type="match status" value="1"/>
</dbReference>
<evidence type="ECO:0000256" key="1">
    <source>
        <dbReference type="SAM" id="Phobius"/>
    </source>
</evidence>
<dbReference type="Gene3D" id="3.30.750.44">
    <property type="match status" value="1"/>
</dbReference>
<organism evidence="3 4">
    <name type="scientific">Clostridium omnivorum</name>
    <dbReference type="NCBI Taxonomy" id="1604902"/>
    <lineage>
        <taxon>Bacteria</taxon>
        <taxon>Bacillati</taxon>
        <taxon>Bacillota</taxon>
        <taxon>Clostridia</taxon>
        <taxon>Eubacteriales</taxon>
        <taxon>Clostridiaceae</taxon>
        <taxon>Clostridium</taxon>
    </lineage>
</organism>